<comment type="caution">
    <text evidence="2">The sequence shown here is derived from an EMBL/GenBank/DDBJ whole genome shotgun (WGS) entry which is preliminary data.</text>
</comment>
<dbReference type="InterPro" id="IPR026906">
    <property type="entry name" value="LRR_5"/>
</dbReference>
<dbReference type="PANTHER" id="PTHR45661">
    <property type="entry name" value="SURFACE ANTIGEN"/>
    <property type="match status" value="1"/>
</dbReference>
<dbReference type="EMBL" id="CAXAMM010039117">
    <property type="protein sequence ID" value="CAK9083778.1"/>
    <property type="molecule type" value="Genomic_DNA"/>
</dbReference>
<dbReference type="InterPro" id="IPR035979">
    <property type="entry name" value="RBD_domain_sf"/>
</dbReference>
<evidence type="ECO:0000259" key="1">
    <source>
        <dbReference type="PROSITE" id="PS50053"/>
    </source>
</evidence>
<sequence length="598" mass="65324">MQDVKNFLKHHAKNLKDDPNAVQLVLNRDGRPSGFGRVQFKTQEMARACRDEMHMRVMEVAGDKSDRDRGERYVEIFLYSERPNKLRFKKIVGDGPEHPDDAVEALGITKQHVLDECRAHMSMEGKSQLLLSMLGVALSPASRLYLKKTDQGLKHFLASCPNEFMVDGSKGRELITYLGNKKEEPQFLAEPVPKRAMETTVPRATTPQDGQSEKGFEKIETTLSRAMASQAPAKAATCAQDSGVPDALQAGGPDFSRGGLNARNMRIPVRQLSGEEKILEVEAELTIRELKERLLRDLQVERSLDPLSAMLSEVDLLMAGEKLENLDETLENLAATRDLSTSCGLDMCLYLSPPIETASLLESGLAVEDLRAVQVPSGVERLDPHAFARCRSLVTVSLPDVQVLKVAAFSGCSSLLSVSIPSVIIIGPQAFKECTSLTTITLGAATTIGNQAFKNCSALTRIDLPDSVTYLWEEAFMGCKSLSNVTLSTSLQVINAFTFRACRLLPAIYIPPSVQKINYGAFCDCSALRDLSIPDSVKQIGPSCFRGCASLSQVTLSHGTSLEIDAFDPCVHVLHGAMPRASPAEACESRTQFRTGSS</sequence>
<dbReference type="Pfam" id="PF13306">
    <property type="entry name" value="LRR_5"/>
    <property type="match status" value="1"/>
</dbReference>
<gene>
    <name evidence="2" type="ORF">SCF082_LOCUS39753</name>
</gene>
<protein>
    <submittedName>
        <fullName evidence="2">Surface protein bspA-like (TvBspA-like-625)</fullName>
    </submittedName>
</protein>
<name>A0ABP0Q6Y8_9DINO</name>
<dbReference type="PANTHER" id="PTHR45661:SF3">
    <property type="entry name" value="IG-LIKE DOMAIN-CONTAINING PROTEIN"/>
    <property type="match status" value="1"/>
</dbReference>
<reference evidence="2 3" key="1">
    <citation type="submission" date="2024-02" db="EMBL/GenBank/DDBJ databases">
        <authorList>
            <person name="Chen Y."/>
            <person name="Shah S."/>
            <person name="Dougan E. K."/>
            <person name="Thang M."/>
            <person name="Chan C."/>
        </authorList>
    </citation>
    <scope>NUCLEOTIDE SEQUENCE [LARGE SCALE GENOMIC DNA]</scope>
</reference>
<dbReference type="InterPro" id="IPR032675">
    <property type="entry name" value="LRR_dom_sf"/>
</dbReference>
<evidence type="ECO:0000313" key="2">
    <source>
        <dbReference type="EMBL" id="CAK9083778.1"/>
    </source>
</evidence>
<dbReference type="InterPro" id="IPR053139">
    <property type="entry name" value="Surface_bspA-like"/>
</dbReference>
<keyword evidence="3" id="KW-1185">Reference proteome</keyword>
<feature type="domain" description="Ubiquitin-like" evidence="1">
    <location>
        <begin position="265"/>
        <end position="333"/>
    </location>
</feature>
<dbReference type="Proteomes" id="UP001642464">
    <property type="component" value="Unassembled WGS sequence"/>
</dbReference>
<organism evidence="2 3">
    <name type="scientific">Durusdinium trenchii</name>
    <dbReference type="NCBI Taxonomy" id="1381693"/>
    <lineage>
        <taxon>Eukaryota</taxon>
        <taxon>Sar</taxon>
        <taxon>Alveolata</taxon>
        <taxon>Dinophyceae</taxon>
        <taxon>Suessiales</taxon>
        <taxon>Symbiodiniaceae</taxon>
        <taxon>Durusdinium</taxon>
    </lineage>
</organism>
<dbReference type="InterPro" id="IPR000626">
    <property type="entry name" value="Ubiquitin-like_dom"/>
</dbReference>
<dbReference type="SUPFAM" id="SSF52058">
    <property type="entry name" value="L domain-like"/>
    <property type="match status" value="1"/>
</dbReference>
<dbReference type="PROSITE" id="PS50053">
    <property type="entry name" value="UBIQUITIN_2"/>
    <property type="match status" value="1"/>
</dbReference>
<dbReference type="SUPFAM" id="SSF54236">
    <property type="entry name" value="Ubiquitin-like"/>
    <property type="match status" value="1"/>
</dbReference>
<dbReference type="InterPro" id="IPR012677">
    <property type="entry name" value="Nucleotide-bd_a/b_plait_sf"/>
</dbReference>
<dbReference type="SUPFAM" id="SSF54928">
    <property type="entry name" value="RNA-binding domain, RBD"/>
    <property type="match status" value="1"/>
</dbReference>
<accession>A0ABP0Q6Y8</accession>
<dbReference type="InterPro" id="IPR029071">
    <property type="entry name" value="Ubiquitin-like_domsf"/>
</dbReference>
<dbReference type="Gene3D" id="3.30.70.330">
    <property type="match status" value="1"/>
</dbReference>
<dbReference type="Gene3D" id="3.80.10.10">
    <property type="entry name" value="Ribonuclease Inhibitor"/>
    <property type="match status" value="2"/>
</dbReference>
<proteinExistence type="predicted"/>
<evidence type="ECO:0000313" key="3">
    <source>
        <dbReference type="Proteomes" id="UP001642464"/>
    </source>
</evidence>